<gene>
    <name evidence="14" type="ORF">SODALDRAFT_310888</name>
</gene>
<dbReference type="Pfam" id="PF10502">
    <property type="entry name" value="Peptidase_S26"/>
    <property type="match status" value="1"/>
</dbReference>
<evidence type="ECO:0000256" key="8">
    <source>
        <dbReference type="ARBA" id="ARBA00022989"/>
    </source>
</evidence>
<keyword evidence="15" id="KW-1185">Reference proteome</keyword>
<accession>A0A3N2PY61</accession>
<evidence type="ECO:0000313" key="15">
    <source>
        <dbReference type="Proteomes" id="UP000272025"/>
    </source>
</evidence>
<dbReference type="GO" id="GO:0004252">
    <property type="term" value="F:serine-type endopeptidase activity"/>
    <property type="evidence" value="ECO:0007669"/>
    <property type="project" value="InterPro"/>
</dbReference>
<evidence type="ECO:0000256" key="9">
    <source>
        <dbReference type="ARBA" id="ARBA00023128"/>
    </source>
</evidence>
<evidence type="ECO:0000256" key="12">
    <source>
        <dbReference type="SAM" id="Phobius"/>
    </source>
</evidence>
<keyword evidence="5 12" id="KW-0812">Transmembrane</keyword>
<dbReference type="GO" id="GO:0042720">
    <property type="term" value="C:mitochondrial inner membrane peptidase complex"/>
    <property type="evidence" value="ECO:0007669"/>
    <property type="project" value="InterPro"/>
</dbReference>
<name>A0A3N2PY61_SODAK</name>
<dbReference type="GeneID" id="39577629"/>
<dbReference type="PANTHER" id="PTHR46041">
    <property type="entry name" value="MITOCHONDRIAL INNER MEMBRANE PROTEASE SUBUNIT 2"/>
    <property type="match status" value="1"/>
</dbReference>
<feature type="transmembrane region" description="Helical" evidence="12">
    <location>
        <begin position="20"/>
        <end position="39"/>
    </location>
</feature>
<evidence type="ECO:0000256" key="11">
    <source>
        <dbReference type="PIRSR" id="PIRSR600223-1"/>
    </source>
</evidence>
<dbReference type="CDD" id="cd06530">
    <property type="entry name" value="S26_SPase_I"/>
    <property type="match status" value="1"/>
</dbReference>
<dbReference type="GO" id="GO:0006627">
    <property type="term" value="P:protein processing involved in protein targeting to mitochondrion"/>
    <property type="evidence" value="ECO:0007669"/>
    <property type="project" value="InterPro"/>
</dbReference>
<dbReference type="AlphaFoldDB" id="A0A3N2PY61"/>
<evidence type="ECO:0000256" key="10">
    <source>
        <dbReference type="ARBA" id="ARBA00023136"/>
    </source>
</evidence>
<protein>
    <recommendedName>
        <fullName evidence="3">Mitochondrial inner membrane protease subunit 2</fullName>
    </recommendedName>
</protein>
<dbReference type="RefSeq" id="XP_028467228.1">
    <property type="nucleotide sequence ID" value="XM_028609151.1"/>
</dbReference>
<keyword evidence="7" id="KW-0378">Hydrolase</keyword>
<comment type="subcellular location">
    <subcellularLocation>
        <location evidence="1">Mitochondrion inner membrane</location>
        <topology evidence="1">Single-pass membrane protein</topology>
    </subcellularLocation>
</comment>
<dbReference type="OrthoDB" id="9996127at2759"/>
<proteinExistence type="inferred from homology"/>
<sequence>MALSSIWRRGGWQRAFFGDLTVRLFGFASWIPLIIWVRYNVADISNIHGPSMFPFLNEDIDTSWKRDVVLNWKWDCKQNLHRGMVVTFRSPYSPETVVVKRIIALEGDLVRTRPPYPDPVVKVPQGHVWVEGDGPEGKSIDSNTYGPIAIQLITGRVTHILYPWRKFGSVKWWEYKPRPWLPSSRDFEAT</sequence>
<dbReference type="PANTHER" id="PTHR46041:SF2">
    <property type="entry name" value="MITOCHONDRIAL INNER MEMBRANE PROTEASE SUBUNIT 2"/>
    <property type="match status" value="1"/>
</dbReference>
<evidence type="ECO:0000256" key="6">
    <source>
        <dbReference type="ARBA" id="ARBA00022792"/>
    </source>
</evidence>
<reference evidence="14 15" key="1">
    <citation type="journal article" date="2018" name="Mol. Ecol.">
        <title>The obligate alkalophilic soda-lake fungus Sodiomyces alkalinus has shifted to a protein diet.</title>
        <authorList>
            <person name="Grum-Grzhimaylo A.A."/>
            <person name="Falkoski D.L."/>
            <person name="van den Heuvel J."/>
            <person name="Valero-Jimenez C.A."/>
            <person name="Min B."/>
            <person name="Choi I.G."/>
            <person name="Lipzen A."/>
            <person name="Daum C.G."/>
            <person name="Aanen D.K."/>
            <person name="Tsang A."/>
            <person name="Henrissat B."/>
            <person name="Bilanenko E.N."/>
            <person name="de Vries R.P."/>
            <person name="van Kan J.A.L."/>
            <person name="Grigoriev I.V."/>
            <person name="Debets A.J.M."/>
        </authorList>
    </citation>
    <scope>NUCLEOTIDE SEQUENCE [LARGE SCALE GENOMIC DNA]</scope>
    <source>
        <strain evidence="14 15">F11</strain>
    </source>
</reference>
<evidence type="ECO:0000256" key="3">
    <source>
        <dbReference type="ARBA" id="ARBA00013650"/>
    </source>
</evidence>
<feature type="active site" evidence="11">
    <location>
        <position position="51"/>
    </location>
</feature>
<dbReference type="InterPro" id="IPR036286">
    <property type="entry name" value="LexA/Signal_pep-like_sf"/>
</dbReference>
<keyword evidence="4 14" id="KW-0645">Protease</keyword>
<keyword evidence="9" id="KW-0496">Mitochondrion</keyword>
<evidence type="ECO:0000313" key="14">
    <source>
        <dbReference type="EMBL" id="ROT39422.1"/>
    </source>
</evidence>
<comment type="similarity">
    <text evidence="2">Belongs to the peptidase S26 family. IMP2 subfamily.</text>
</comment>
<dbReference type="Gene3D" id="2.10.109.10">
    <property type="entry name" value="Umud Fragment, subunit A"/>
    <property type="match status" value="1"/>
</dbReference>
<keyword evidence="10 12" id="KW-0472">Membrane</keyword>
<dbReference type="Proteomes" id="UP000272025">
    <property type="component" value="Unassembled WGS sequence"/>
</dbReference>
<evidence type="ECO:0000256" key="5">
    <source>
        <dbReference type="ARBA" id="ARBA00022692"/>
    </source>
</evidence>
<dbReference type="STRING" id="1314773.A0A3N2PY61"/>
<evidence type="ECO:0000256" key="1">
    <source>
        <dbReference type="ARBA" id="ARBA00004434"/>
    </source>
</evidence>
<feature type="domain" description="Peptidase S26" evidence="13">
    <location>
        <begin position="31"/>
        <end position="112"/>
    </location>
</feature>
<organism evidence="14 15">
    <name type="scientific">Sodiomyces alkalinus (strain CBS 110278 / VKM F-3762 / F11)</name>
    <name type="common">Alkaliphilic filamentous fungus</name>
    <dbReference type="NCBI Taxonomy" id="1314773"/>
    <lineage>
        <taxon>Eukaryota</taxon>
        <taxon>Fungi</taxon>
        <taxon>Dikarya</taxon>
        <taxon>Ascomycota</taxon>
        <taxon>Pezizomycotina</taxon>
        <taxon>Sordariomycetes</taxon>
        <taxon>Hypocreomycetidae</taxon>
        <taxon>Glomerellales</taxon>
        <taxon>Plectosphaerellaceae</taxon>
        <taxon>Sodiomyces</taxon>
    </lineage>
</organism>
<dbReference type="InterPro" id="IPR019533">
    <property type="entry name" value="Peptidase_S26"/>
</dbReference>
<evidence type="ECO:0000256" key="4">
    <source>
        <dbReference type="ARBA" id="ARBA00022670"/>
    </source>
</evidence>
<evidence type="ECO:0000256" key="7">
    <source>
        <dbReference type="ARBA" id="ARBA00022801"/>
    </source>
</evidence>
<evidence type="ECO:0000259" key="13">
    <source>
        <dbReference type="Pfam" id="PF10502"/>
    </source>
</evidence>
<keyword evidence="6" id="KW-0999">Mitochondrion inner membrane</keyword>
<keyword evidence="8 12" id="KW-1133">Transmembrane helix</keyword>
<dbReference type="EMBL" id="ML119054">
    <property type="protein sequence ID" value="ROT39422.1"/>
    <property type="molecule type" value="Genomic_DNA"/>
</dbReference>
<dbReference type="SUPFAM" id="SSF51306">
    <property type="entry name" value="LexA/Signal peptidase"/>
    <property type="match status" value="1"/>
</dbReference>
<dbReference type="GO" id="GO:0006465">
    <property type="term" value="P:signal peptide processing"/>
    <property type="evidence" value="ECO:0007669"/>
    <property type="project" value="InterPro"/>
</dbReference>
<evidence type="ECO:0000256" key="2">
    <source>
        <dbReference type="ARBA" id="ARBA00007066"/>
    </source>
</evidence>
<dbReference type="InterPro" id="IPR000223">
    <property type="entry name" value="Pept_S26A_signal_pept_1"/>
</dbReference>
<feature type="active site" evidence="11">
    <location>
        <position position="100"/>
    </location>
</feature>
<dbReference type="InterPro" id="IPR037730">
    <property type="entry name" value="IMP2"/>
</dbReference>
<dbReference type="PRINTS" id="PR00727">
    <property type="entry name" value="LEADERPTASE"/>
</dbReference>